<dbReference type="EMBL" id="LXFE01000167">
    <property type="protein sequence ID" value="OLL26564.1"/>
    <property type="molecule type" value="Genomic_DNA"/>
</dbReference>
<dbReference type="InterPro" id="IPR007949">
    <property type="entry name" value="SDA1_MD"/>
</dbReference>
<evidence type="ECO:0000256" key="3">
    <source>
        <dbReference type="ARBA" id="ARBA00022517"/>
    </source>
</evidence>
<evidence type="ECO:0000259" key="8">
    <source>
        <dbReference type="Pfam" id="PF05285"/>
    </source>
</evidence>
<keyword evidence="2 6" id="KW-0813">Transport</keyword>
<evidence type="ECO:0000313" key="11">
    <source>
        <dbReference type="Proteomes" id="UP000186594"/>
    </source>
</evidence>
<feature type="region of interest" description="Disordered" evidence="7">
    <location>
        <begin position="617"/>
        <end position="655"/>
    </location>
</feature>
<dbReference type="PANTHER" id="PTHR12730:SF0">
    <property type="entry name" value="PROTEIN SDA1 HOMOLOG"/>
    <property type="match status" value="1"/>
</dbReference>
<dbReference type="STRING" id="1198029.A0A1U7LV95"/>
<evidence type="ECO:0000256" key="2">
    <source>
        <dbReference type="ARBA" id="ARBA00022448"/>
    </source>
</evidence>
<sequence length="655" mass="73779">MVKRSRAALLPTNLPHLQNLTKRDPLSYTEEFRQQWNHYLATLDVFLANPTENADSFAEVVGFIAQVATCFPVETSDFPHDLVRLLKTHHEMLLPELREKLVKSLVMLRNKGVIDSLTLLQSLFPLLIATHSKTLRQHLYATISSDIRTSNSKAKNHKLNGTIQSMLFNLLAEQIPSGVWATKLVREMWRRNIWNDSRTVEIMKEASLHSNTRIVVGGVRFFLGHDEEESDEEEDSIDVKRLIHQAGINKKNHGRDSKISKAIATREKKKNKGDLFNFSALHILNNPQGFAESLFTKHLSKSTKLSLEHRLLVLQLLSRLIGVHKLTILGVYSYLQKYLTPHQRDVTHFLACVAQASHEFIPPDVISPVIRKIADEFVTGGVASEVVCAGLNAIREICARSPLSLSEDMLQDLTEYKSSKDKGVMMASRSLIGLYRTVAPEMLKRRDRGKIVSMGMENSAANWRFGDERGVQRGIDGLELLETEGIEAEIDDEKGWEKWNVEKDASDSDGSSGWINVGSDNIDINISDSDDETQNAEGDQDTESNVKLTGTEGLHSIATTRILTPADFARLSELREKSAVDRQLGKPSKRLPELEFVDNTAIEGPRKKVRATYAERMQSVQEGREGREKFGSRKGNREENGRSTTNRQKALFPHS</sequence>
<feature type="region of interest" description="Disordered" evidence="7">
    <location>
        <begin position="521"/>
        <end position="547"/>
    </location>
</feature>
<comment type="subcellular location">
    <subcellularLocation>
        <location evidence="6">Nucleus</location>
        <location evidence="6">Nucleolus</location>
    </subcellularLocation>
</comment>
<feature type="domain" description="SDA1 N-terminal" evidence="9">
    <location>
        <begin position="63"/>
        <end position="420"/>
    </location>
</feature>
<evidence type="ECO:0000256" key="4">
    <source>
        <dbReference type="ARBA" id="ARBA00022927"/>
    </source>
</evidence>
<feature type="compositionally biased region" description="Basic and acidic residues" evidence="7">
    <location>
        <begin position="622"/>
        <end position="641"/>
    </location>
</feature>
<evidence type="ECO:0000256" key="6">
    <source>
        <dbReference type="RuleBase" id="RU365057"/>
    </source>
</evidence>
<proteinExistence type="inferred from homology"/>
<dbReference type="GO" id="GO:0042273">
    <property type="term" value="P:ribosomal large subunit biogenesis"/>
    <property type="evidence" value="ECO:0007669"/>
    <property type="project" value="UniProtKB-UniRule"/>
</dbReference>
<dbReference type="Pfam" id="PF08158">
    <property type="entry name" value="SDA1_HEAT"/>
    <property type="match status" value="1"/>
</dbReference>
<evidence type="ECO:0000256" key="7">
    <source>
        <dbReference type="SAM" id="MobiDB-lite"/>
    </source>
</evidence>
<name>A0A1U7LV95_NEOID</name>
<gene>
    <name evidence="10" type="ORF">NEOLI_000285</name>
</gene>
<keyword evidence="3 6" id="KW-0690">Ribosome biogenesis</keyword>
<dbReference type="GO" id="GO:0000055">
    <property type="term" value="P:ribosomal large subunit export from nucleus"/>
    <property type="evidence" value="ECO:0007669"/>
    <property type="project" value="UniProtKB-UniRule"/>
</dbReference>
<feature type="compositionally biased region" description="Acidic residues" evidence="7">
    <location>
        <begin position="528"/>
        <end position="542"/>
    </location>
</feature>
<feature type="domain" description="SDA1 middle" evidence="8">
    <location>
        <begin position="514"/>
        <end position="623"/>
    </location>
</feature>
<comment type="similarity">
    <text evidence="1 6">Belongs to the SDA1 family.</text>
</comment>
<dbReference type="InterPro" id="IPR012977">
    <property type="entry name" value="SDA1_N"/>
</dbReference>
<organism evidence="10 11">
    <name type="scientific">Neolecta irregularis (strain DAH-3)</name>
    <dbReference type="NCBI Taxonomy" id="1198029"/>
    <lineage>
        <taxon>Eukaryota</taxon>
        <taxon>Fungi</taxon>
        <taxon>Dikarya</taxon>
        <taxon>Ascomycota</taxon>
        <taxon>Taphrinomycotina</taxon>
        <taxon>Neolectales</taxon>
        <taxon>Neolectaceae</taxon>
        <taxon>Neolecta</taxon>
    </lineage>
</organism>
<keyword evidence="4 6" id="KW-0653">Protein transport</keyword>
<dbReference type="Pfam" id="PF05285">
    <property type="entry name" value="SDA1_dom"/>
    <property type="match status" value="1"/>
</dbReference>
<evidence type="ECO:0000259" key="9">
    <source>
        <dbReference type="Pfam" id="PF08158"/>
    </source>
</evidence>
<evidence type="ECO:0000256" key="5">
    <source>
        <dbReference type="ARBA" id="ARBA00023242"/>
    </source>
</evidence>
<dbReference type="GO" id="GO:0007089">
    <property type="term" value="P:traversing start control point of mitotic cell cycle"/>
    <property type="evidence" value="ECO:0007669"/>
    <property type="project" value="EnsemblFungi"/>
</dbReference>
<evidence type="ECO:0000313" key="10">
    <source>
        <dbReference type="EMBL" id="OLL26564.1"/>
    </source>
</evidence>
<accession>A0A1U7LV95</accession>
<dbReference type="AlphaFoldDB" id="A0A1U7LV95"/>
<reference evidence="10 11" key="1">
    <citation type="submission" date="2016-04" db="EMBL/GenBank/DDBJ databases">
        <title>Evolutionary innovation and constraint leading to complex multicellularity in the Ascomycota.</title>
        <authorList>
            <person name="Cisse O."/>
            <person name="Nguyen A."/>
            <person name="Hewitt D.A."/>
            <person name="Jedd G."/>
            <person name="Stajich J.E."/>
        </authorList>
    </citation>
    <scope>NUCLEOTIDE SEQUENCE [LARGE SCALE GENOMIC DNA]</scope>
    <source>
        <strain evidence="10 11">DAH-3</strain>
    </source>
</reference>
<dbReference type="GO" id="GO:0015031">
    <property type="term" value="P:protein transport"/>
    <property type="evidence" value="ECO:0007669"/>
    <property type="project" value="UniProtKB-KW"/>
</dbReference>
<dbReference type="OrthoDB" id="2196187at2759"/>
<comment type="function">
    <text evidence="6">Required for 60S pre-ribosomal subunits export to the cytoplasm.</text>
</comment>
<dbReference type="GO" id="GO:0005730">
    <property type="term" value="C:nucleolus"/>
    <property type="evidence" value="ECO:0007669"/>
    <property type="project" value="UniProtKB-SubCell"/>
</dbReference>
<comment type="caution">
    <text evidence="10">The sequence shown here is derived from an EMBL/GenBank/DDBJ whole genome shotgun (WGS) entry which is preliminary data.</text>
</comment>
<keyword evidence="5 6" id="KW-0539">Nucleus</keyword>
<keyword evidence="11" id="KW-1185">Reference proteome</keyword>
<dbReference type="InterPro" id="IPR027312">
    <property type="entry name" value="Sda1"/>
</dbReference>
<dbReference type="PANTHER" id="PTHR12730">
    <property type="entry name" value="HSDA/SDA1-RELATED"/>
    <property type="match status" value="1"/>
</dbReference>
<evidence type="ECO:0000256" key="1">
    <source>
        <dbReference type="ARBA" id="ARBA00005783"/>
    </source>
</evidence>
<dbReference type="OMA" id="AMYKTYK"/>
<protein>
    <recommendedName>
        <fullName evidence="6">Protein SDA1</fullName>
    </recommendedName>
</protein>
<dbReference type="Proteomes" id="UP000186594">
    <property type="component" value="Unassembled WGS sequence"/>
</dbReference>